<dbReference type="OrthoDB" id="5357220at2759"/>
<dbReference type="RefSeq" id="XP_003866720.1">
    <property type="nucleotide sequence ID" value="XM_003866672.1"/>
</dbReference>
<dbReference type="InterPro" id="IPR012535">
    <property type="entry name" value="Cell_div_Cdc14"/>
</dbReference>
<dbReference type="Pfam" id="PF08045">
    <property type="entry name" value="CDC14"/>
    <property type="match status" value="1"/>
</dbReference>
<protein>
    <submittedName>
        <fullName evidence="1">Uncharacterized protein</fullName>
    </submittedName>
</protein>
<reference evidence="1 2" key="1">
    <citation type="journal article" date="2012" name="PLoS ONE">
        <title>Sequence and analysis of the genome of the pathogenic yeast Candida orthopsilosis.</title>
        <authorList>
            <person name="Riccombeni A."/>
            <person name="Vidanes G."/>
            <person name="Proux-Wera E."/>
            <person name="Wolfe K.H."/>
            <person name="Butler G."/>
        </authorList>
    </citation>
    <scope>NUCLEOTIDE SEQUENCE [LARGE SCALE GENOMIC DNA]</scope>
    <source>
        <strain evidence="1 2">Co 90-125</strain>
    </source>
</reference>
<dbReference type="EMBL" id="HE681719">
    <property type="protein sequence ID" value="CCG21281.1"/>
    <property type="molecule type" value="Genomic_DNA"/>
</dbReference>
<dbReference type="eggNOG" id="ENOG502S6JC">
    <property type="taxonomic scope" value="Eukaryota"/>
</dbReference>
<keyword evidence="2" id="KW-1185">Reference proteome</keyword>
<gene>
    <name evidence="1" type="ORF">CORT_0A08970</name>
</gene>
<dbReference type="AlphaFoldDB" id="H8WYG6"/>
<evidence type="ECO:0000313" key="2">
    <source>
        <dbReference type="Proteomes" id="UP000005018"/>
    </source>
</evidence>
<dbReference type="HOGENOM" id="CLU_1069869_0_0_1"/>
<evidence type="ECO:0000313" key="1">
    <source>
        <dbReference type="EMBL" id="CCG21281.1"/>
    </source>
</evidence>
<proteinExistence type="predicted"/>
<name>H8WYG6_CANO9</name>
<dbReference type="GeneID" id="14537929"/>
<accession>H8WYG6</accession>
<dbReference type="Proteomes" id="UP000005018">
    <property type="component" value="Chromosome 1"/>
</dbReference>
<dbReference type="PANTHER" id="PTHR34065">
    <property type="entry name" value="CELL DIVISION CONTROL PROTEIN 14"/>
    <property type="match status" value="1"/>
</dbReference>
<dbReference type="PANTHER" id="PTHR34065:SF1">
    <property type="entry name" value="CELL DIVISION CONTROL PROTEIN 14"/>
    <property type="match status" value="1"/>
</dbReference>
<sequence>MDGAVSFLLDILESSKLSEVSIGLEQLEKLLLQLLPEMKQYQNNGTMSSDLDDFIKLQDNFGFNLTSCLVKLYRKNLSKSDIVLLNRNLQGLLLLHPPSKTVFNREANMQSILDLLNKDDNKLITITTITTLIHILLKNYDNYRSFESNNGCPMLIHHLSLASVYDIEVDGVPQPSSLGKSKSLYSIEQLLNFKIIEFLMLYMSEEIGNPDPHTVEMKSDLFRDEFPAIDLLIESLSELDKL</sequence>
<dbReference type="KEGG" id="cot:CORT_0A08970"/>
<organism evidence="1 2">
    <name type="scientific">Candida orthopsilosis (strain 90-125)</name>
    <name type="common">Yeast</name>
    <dbReference type="NCBI Taxonomy" id="1136231"/>
    <lineage>
        <taxon>Eukaryota</taxon>
        <taxon>Fungi</taxon>
        <taxon>Dikarya</taxon>
        <taxon>Ascomycota</taxon>
        <taxon>Saccharomycotina</taxon>
        <taxon>Pichiomycetes</taxon>
        <taxon>Debaryomycetaceae</taxon>
        <taxon>Candida/Lodderomyces clade</taxon>
        <taxon>Candida</taxon>
    </lineage>
</organism>